<dbReference type="AlphaFoldDB" id="E3FSY4"/>
<dbReference type="KEGG" id="sur:STAUR_6851"/>
<feature type="region of interest" description="Disordered" evidence="1">
    <location>
        <begin position="52"/>
        <end position="73"/>
    </location>
</feature>
<keyword evidence="3" id="KW-1185">Reference proteome</keyword>
<dbReference type="EMBL" id="CP002271">
    <property type="protein sequence ID" value="ADO74608.1"/>
    <property type="molecule type" value="Genomic_DNA"/>
</dbReference>
<reference evidence="2 3" key="1">
    <citation type="journal article" date="2011" name="Mol. Biol. Evol.">
        <title>Comparative genomic analysis of fruiting body formation in Myxococcales.</title>
        <authorList>
            <person name="Huntley S."/>
            <person name="Hamann N."/>
            <person name="Wegener-Feldbrugge S."/>
            <person name="Treuner-Lange A."/>
            <person name="Kube M."/>
            <person name="Reinhardt R."/>
            <person name="Klages S."/>
            <person name="Muller R."/>
            <person name="Ronning C.M."/>
            <person name="Nierman W.C."/>
            <person name="Sogaard-Andersen L."/>
        </authorList>
    </citation>
    <scope>NUCLEOTIDE SEQUENCE [LARGE SCALE GENOMIC DNA]</scope>
    <source>
        <strain evidence="2 3">DW4/3-1</strain>
    </source>
</reference>
<protein>
    <submittedName>
        <fullName evidence="2">Transposase</fullName>
    </submittedName>
</protein>
<dbReference type="HOGENOM" id="CLU_2703081_0_0_7"/>
<organism evidence="2 3">
    <name type="scientific">Stigmatella aurantiaca (strain DW4/3-1)</name>
    <dbReference type="NCBI Taxonomy" id="378806"/>
    <lineage>
        <taxon>Bacteria</taxon>
        <taxon>Pseudomonadati</taxon>
        <taxon>Myxococcota</taxon>
        <taxon>Myxococcia</taxon>
        <taxon>Myxococcales</taxon>
        <taxon>Cystobacterineae</taxon>
        <taxon>Archangiaceae</taxon>
        <taxon>Stigmatella</taxon>
    </lineage>
</organism>
<name>E3FSY4_STIAD</name>
<sequence>MEGQATKLKFLKRQMYGRASFDLLRRCVLLAASSTRSAGEPGQAQAVYCPQDVSRTGGDSGRQAGLARTAPWT</sequence>
<gene>
    <name evidence="2" type="ordered locus">STAUR_6851</name>
</gene>
<dbReference type="Proteomes" id="UP000001351">
    <property type="component" value="Chromosome"/>
</dbReference>
<evidence type="ECO:0000256" key="1">
    <source>
        <dbReference type="SAM" id="MobiDB-lite"/>
    </source>
</evidence>
<evidence type="ECO:0000313" key="2">
    <source>
        <dbReference type="EMBL" id="ADO74608.1"/>
    </source>
</evidence>
<proteinExistence type="predicted"/>
<evidence type="ECO:0000313" key="3">
    <source>
        <dbReference type="Proteomes" id="UP000001351"/>
    </source>
</evidence>
<accession>E3FSY4</accession>